<dbReference type="InterPro" id="IPR047546">
    <property type="entry name" value="Rcat_RBR_RNF216"/>
</dbReference>
<evidence type="ECO:0000256" key="5">
    <source>
        <dbReference type="ARBA" id="ARBA00022771"/>
    </source>
</evidence>
<dbReference type="Pfam" id="PF26191">
    <property type="entry name" value="RING-HC_RBR_RNF216"/>
    <property type="match status" value="1"/>
</dbReference>
<comment type="pathway">
    <text evidence="1">Protein modification; protein ubiquitination.</text>
</comment>
<dbReference type="PANTHER" id="PTHR22770:SF47">
    <property type="entry name" value="E3 UBIQUITIN-PROTEIN LIGASE RNF216"/>
    <property type="match status" value="1"/>
</dbReference>
<feature type="region of interest" description="Disordered" evidence="8">
    <location>
        <begin position="256"/>
        <end position="278"/>
    </location>
</feature>
<name>A0ABQ8X3D6_9EUKA</name>
<keyword evidence="6" id="KW-0833">Ubl conjugation pathway</keyword>
<keyword evidence="3" id="KW-0479">Metal-binding</keyword>
<dbReference type="SMART" id="SM00647">
    <property type="entry name" value="IBR"/>
    <property type="match status" value="2"/>
</dbReference>
<organism evidence="10 11">
    <name type="scientific">Anaeramoeba flamelloides</name>
    <dbReference type="NCBI Taxonomy" id="1746091"/>
    <lineage>
        <taxon>Eukaryota</taxon>
        <taxon>Metamonada</taxon>
        <taxon>Anaeramoebidae</taxon>
        <taxon>Anaeramoeba</taxon>
    </lineage>
</organism>
<reference evidence="10" key="1">
    <citation type="submission" date="2022-08" db="EMBL/GenBank/DDBJ databases">
        <title>Novel sulfate-reducing endosymbionts in the free-living metamonad Anaeramoeba.</title>
        <authorList>
            <person name="Jerlstrom-Hultqvist J."/>
            <person name="Cepicka I."/>
            <person name="Gallot-Lavallee L."/>
            <person name="Salas-Leiva D."/>
            <person name="Curtis B.A."/>
            <person name="Zahonova K."/>
            <person name="Pipaliya S."/>
            <person name="Dacks J."/>
            <person name="Roger A.J."/>
        </authorList>
    </citation>
    <scope>NUCLEOTIDE SEQUENCE</scope>
    <source>
        <strain evidence="10">Schooner1</strain>
    </source>
</reference>
<gene>
    <name evidence="10" type="ORF">M0813_10062</name>
</gene>
<evidence type="ECO:0000256" key="6">
    <source>
        <dbReference type="ARBA" id="ARBA00022786"/>
    </source>
</evidence>
<dbReference type="InterPro" id="IPR047544">
    <property type="entry name" value="RING-HC_RBR_RNF216"/>
</dbReference>
<keyword evidence="5" id="KW-0863">Zinc-finger</keyword>
<dbReference type="InterPro" id="IPR044066">
    <property type="entry name" value="TRIAD_supradom"/>
</dbReference>
<feature type="compositionally biased region" description="Basic residues" evidence="8">
    <location>
        <begin position="78"/>
        <end position="92"/>
    </location>
</feature>
<dbReference type="CDD" id="cd20353">
    <property type="entry name" value="Rcat_RBR_RNF216"/>
    <property type="match status" value="1"/>
</dbReference>
<dbReference type="PANTHER" id="PTHR22770">
    <property type="entry name" value="UBIQUITIN CONJUGATING ENZYME 7 INTERACTING PROTEIN-RELATED"/>
    <property type="match status" value="1"/>
</dbReference>
<dbReference type="Pfam" id="PF01485">
    <property type="entry name" value="IBR"/>
    <property type="match status" value="1"/>
</dbReference>
<feature type="compositionally biased region" description="Basic residues" evidence="8">
    <location>
        <begin position="259"/>
        <end position="278"/>
    </location>
</feature>
<evidence type="ECO:0000256" key="2">
    <source>
        <dbReference type="ARBA" id="ARBA00022679"/>
    </source>
</evidence>
<keyword evidence="7" id="KW-0862">Zinc</keyword>
<feature type="compositionally biased region" description="Basic and acidic residues" evidence="8">
    <location>
        <begin position="938"/>
        <end position="959"/>
    </location>
</feature>
<dbReference type="Proteomes" id="UP001150062">
    <property type="component" value="Unassembled WGS sequence"/>
</dbReference>
<evidence type="ECO:0000313" key="10">
    <source>
        <dbReference type="EMBL" id="KAJ6227157.1"/>
    </source>
</evidence>
<feature type="domain" description="RING-type" evidence="9">
    <location>
        <begin position="687"/>
        <end position="904"/>
    </location>
</feature>
<feature type="region of interest" description="Disordered" evidence="8">
    <location>
        <begin position="70"/>
        <end position="96"/>
    </location>
</feature>
<feature type="compositionally biased region" description="Basic and acidic residues" evidence="8">
    <location>
        <begin position="357"/>
        <end position="369"/>
    </location>
</feature>
<dbReference type="Pfam" id="PF26200">
    <property type="entry name" value="Rcat_RNF216"/>
    <property type="match status" value="1"/>
</dbReference>
<dbReference type="InterPro" id="IPR051628">
    <property type="entry name" value="LUBAC_E3_Ligases"/>
</dbReference>
<dbReference type="EMBL" id="JAOAOG010000337">
    <property type="protein sequence ID" value="KAJ6227157.1"/>
    <property type="molecule type" value="Genomic_DNA"/>
</dbReference>
<feature type="region of interest" description="Disordered" evidence="8">
    <location>
        <begin position="217"/>
        <end position="237"/>
    </location>
</feature>
<dbReference type="PROSITE" id="PS51873">
    <property type="entry name" value="TRIAD"/>
    <property type="match status" value="1"/>
</dbReference>
<evidence type="ECO:0000256" key="7">
    <source>
        <dbReference type="ARBA" id="ARBA00022833"/>
    </source>
</evidence>
<dbReference type="InterPro" id="IPR047545">
    <property type="entry name" value="BRcat_RBR_RNF216"/>
</dbReference>
<dbReference type="SUPFAM" id="SSF57850">
    <property type="entry name" value="RING/U-box"/>
    <property type="match status" value="3"/>
</dbReference>
<protein>
    <submittedName>
        <fullName evidence="10">E3 ubiquitin-protein ligase</fullName>
    </submittedName>
</protein>
<evidence type="ECO:0000256" key="4">
    <source>
        <dbReference type="ARBA" id="ARBA00022737"/>
    </source>
</evidence>
<evidence type="ECO:0000256" key="8">
    <source>
        <dbReference type="SAM" id="MobiDB-lite"/>
    </source>
</evidence>
<dbReference type="CDD" id="cd20339">
    <property type="entry name" value="BRcat_RBR_RNF216"/>
    <property type="match status" value="1"/>
</dbReference>
<feature type="region of interest" description="Disordered" evidence="8">
    <location>
        <begin position="339"/>
        <end position="446"/>
    </location>
</feature>
<feature type="compositionally biased region" description="Basic residues" evidence="8">
    <location>
        <begin position="341"/>
        <end position="352"/>
    </location>
</feature>
<dbReference type="InterPro" id="IPR002867">
    <property type="entry name" value="IBR_dom"/>
</dbReference>
<proteinExistence type="predicted"/>
<keyword evidence="4" id="KW-0677">Repeat</keyword>
<dbReference type="CDD" id="cd16630">
    <property type="entry name" value="RING-HC_RBR_RNF216"/>
    <property type="match status" value="1"/>
</dbReference>
<evidence type="ECO:0000259" key="9">
    <source>
        <dbReference type="PROSITE" id="PS51873"/>
    </source>
</evidence>
<accession>A0ABQ8X3D6</accession>
<feature type="region of interest" description="Disordered" evidence="8">
    <location>
        <begin position="938"/>
        <end position="972"/>
    </location>
</feature>
<evidence type="ECO:0000256" key="1">
    <source>
        <dbReference type="ARBA" id="ARBA00004906"/>
    </source>
</evidence>
<comment type="caution">
    <text evidence="10">The sequence shown here is derived from an EMBL/GenBank/DDBJ whole genome shotgun (WGS) entry which is preliminary data.</text>
</comment>
<evidence type="ECO:0000256" key="3">
    <source>
        <dbReference type="ARBA" id="ARBA00022723"/>
    </source>
</evidence>
<evidence type="ECO:0000313" key="11">
    <source>
        <dbReference type="Proteomes" id="UP001150062"/>
    </source>
</evidence>
<keyword evidence="2" id="KW-0808">Transferase</keyword>
<sequence length="972" mass="116012">MAQSKILIELSTLFPTQPIDTLEQILLFRKSQCRTEEKLLQYVIEDILLSNTEKIDENKTQNENHFFEFSNENEKNQQNRKRREKQKKKQKKQQKEIENKEINNYVDLSNNMFFGTNKKSNEIKKEENKMIQNNEEKKQGNSFALFQPINKKQLQDPRFQNNYIPNFNFGYPFTENGSFSSSIYPSLSDEDDQKNEHFLGNTKEKNFLNFSNQIQDQKIQQEQEQEQEQEKAKAKETIVPTENKSFKWSFLNRKPSFQQKKKQKKKQKPRPKKRNLKKQIKGIEKYLIQLFPKIPKVCIQDIIKQYQDHLIFNENEAIQQIINFLTESFLTNTTIVNEKKEKKKNKRKHKKNNILEIRMKKEEKTEYRKNININENENKPGNKNENEKEKEKENRNENEKENENEQGNEKEKEKVNENYDKNLSEKEKGKGKGKENENIDFKENKQKKENNDLENIEKIIEIQQEFTIQKLFYQVLEIFPDIEHQFLYNFICGKIDLPEEDFEEQYEIKMKKRKKNKNKNKNNHKILCPKKVVTYIANLIMNLKNFPKQPKREKGGKDLLILNNKYKNINWFENKDPVDKIYQKEALLVLLQKFPKLSTTMIKRELRNHGFRYAPTYKDLKLIKNPEKMNNFFANLFNRKNNEIKLTRIRLIIETKYVQDEEQKKIEKIDLELAEQINEDEYEQSGCKIDCMCCYAKVPFEKMVSCKAGHLFCVDCLHNLVKHAIGTRKKEIRCPGVDKCDFGFSLTMIQKAVPEKTWDLFERLVQESEINQAKIENLRKCPNCDYAEIIEDIQEVKILKCKNPKCLSKTCLFCNEKAHPGKTCEEFKKDKKVDHHRLFIEEQMTKALLRTCNNCNQMYYKTQGCNKIVCSNCGEIMCYLCQKSINQEKYKHFSKTGDKCRLWTTEEEDLIRVQIAEKEAIETVKNLKADKETQKDNEIYEIEKEDEKGKEREKEKEIVNDGEELDNIEKNN</sequence>
<feature type="compositionally biased region" description="Basic and acidic residues" evidence="8">
    <location>
        <begin position="376"/>
        <end position="446"/>
    </location>
</feature>
<dbReference type="Gene3D" id="1.20.120.1750">
    <property type="match status" value="1"/>
</dbReference>
<keyword evidence="11" id="KW-1185">Reference proteome</keyword>